<dbReference type="AlphaFoldDB" id="A0A2R4M9V5"/>
<proteinExistence type="predicted"/>
<dbReference type="RefSeq" id="WP_117394591.1">
    <property type="nucleotide sequence ID" value="NZ_CP021330.1"/>
</dbReference>
<reference evidence="1 2" key="1">
    <citation type="submission" date="2017-05" db="EMBL/GenBank/DDBJ databases">
        <title>Genome Analysis of Maritalea myrionectae HL2708#5.</title>
        <authorList>
            <consortium name="Cotde Inc.-PKNU"/>
            <person name="Jang D."/>
            <person name="Oh H.-M."/>
        </authorList>
    </citation>
    <scope>NUCLEOTIDE SEQUENCE [LARGE SCALE GENOMIC DNA]</scope>
    <source>
        <strain evidence="1 2">HL2708#5</strain>
    </source>
</reference>
<dbReference type="EMBL" id="CP021330">
    <property type="protein sequence ID" value="AVX02646.1"/>
    <property type="molecule type" value="Genomic_DNA"/>
</dbReference>
<organism evidence="1 2">
    <name type="scientific">Maritalea myrionectae</name>
    <dbReference type="NCBI Taxonomy" id="454601"/>
    <lineage>
        <taxon>Bacteria</taxon>
        <taxon>Pseudomonadati</taxon>
        <taxon>Pseudomonadota</taxon>
        <taxon>Alphaproteobacteria</taxon>
        <taxon>Hyphomicrobiales</taxon>
        <taxon>Devosiaceae</taxon>
        <taxon>Maritalea</taxon>
    </lineage>
</organism>
<sequence length="146" mass="16635">MTHEFSLGGLKVEIVGREFPDEFEEYWDANWLQVKTDCRDTHARAGHQGPILLTFEIEDFRKQLERVAANETEQAVLDGTEPGLKVFVSRNGASGHFMAAVELSDESQNHIQEFKFDLDETELIAATKQLSRIMKAYPVRQGDQHV</sequence>
<evidence type="ECO:0000313" key="1">
    <source>
        <dbReference type="EMBL" id="AVX02646.1"/>
    </source>
</evidence>
<gene>
    <name evidence="1" type="ORF">MXMO3_00098</name>
</gene>
<accession>A0A2R4M9V5</accession>
<dbReference type="Pfam" id="PF24716">
    <property type="entry name" value="WapI"/>
    <property type="match status" value="1"/>
</dbReference>
<name>A0A2R4M9V5_9HYPH</name>
<dbReference type="InterPro" id="IPR056510">
    <property type="entry name" value="WapI"/>
</dbReference>
<dbReference type="Proteomes" id="UP000258927">
    <property type="component" value="Chromosome"/>
</dbReference>
<evidence type="ECO:0000313" key="2">
    <source>
        <dbReference type="Proteomes" id="UP000258927"/>
    </source>
</evidence>
<keyword evidence="2" id="KW-1185">Reference proteome</keyword>
<protein>
    <submittedName>
        <fullName evidence="1">Uncharacterized protein</fullName>
    </submittedName>
</protein>
<dbReference type="KEGG" id="mmyr:MXMO3_00098"/>